<reference evidence="1" key="1">
    <citation type="submission" date="2021-02" db="EMBL/GenBank/DDBJ databases">
        <authorList>
            <person name="Nowell W R."/>
        </authorList>
    </citation>
    <scope>NUCLEOTIDE SEQUENCE</scope>
</reference>
<comment type="caution">
    <text evidence="1">The sequence shown here is derived from an EMBL/GenBank/DDBJ whole genome shotgun (WGS) entry which is preliminary data.</text>
</comment>
<dbReference type="EMBL" id="CAJNOM010000534">
    <property type="protein sequence ID" value="CAF1489147.1"/>
    <property type="molecule type" value="Genomic_DNA"/>
</dbReference>
<dbReference type="SUPFAM" id="SSF52047">
    <property type="entry name" value="RNI-like"/>
    <property type="match status" value="1"/>
</dbReference>
<evidence type="ECO:0008006" key="5">
    <source>
        <dbReference type="Google" id="ProtNLM"/>
    </source>
</evidence>
<dbReference type="Proteomes" id="UP000663832">
    <property type="component" value="Unassembled WGS sequence"/>
</dbReference>
<name>A0A814ERG9_9BILA</name>
<protein>
    <recommendedName>
        <fullName evidence="5">F-box domain-containing protein</fullName>
    </recommendedName>
</protein>
<evidence type="ECO:0000313" key="4">
    <source>
        <dbReference type="Proteomes" id="UP000663877"/>
    </source>
</evidence>
<dbReference type="AlphaFoldDB" id="A0A814ERG9"/>
<accession>A0A814ERG9</accession>
<dbReference type="Proteomes" id="UP000663877">
    <property type="component" value="Unassembled WGS sequence"/>
</dbReference>
<dbReference type="EMBL" id="CAJNOI010000062">
    <property type="protein sequence ID" value="CAF0975779.1"/>
    <property type="molecule type" value="Genomic_DNA"/>
</dbReference>
<dbReference type="OrthoDB" id="10001945at2759"/>
<sequence length="478" mass="56242">MYQNKVLDQEKQMILQNQAQIYEEEKVTMQQEQILNQDEKVDHRVLRIGNYSRLHKLSLVNLPIEMACRIFNDESSLVYIISHQITHLIVTINMDNIAEDILEMFKNVFTNIFRIFRNLIDLNYSWYSDLSYSAKAFIDLPSRPCYASNISCLNVRLNDLNDCICLLNGHLSQLHTFIVEIDWIGKTSVAFNNKEIVPNLKCFSLISFRQTIEYDAKIVPLLRHMSKLEKLTLSLIVDRRNSFIDGNHLVNDILSKMLDLHTFIFNIITDRVIIEEEFLPTSDYILRPLIEKGYNAECYTDYSPMNNGQCHIYSLPFTFERMHMLTNKFPGGRLFANVRHFVARSFWYPLEHEFFAQISKALPLLNKLSVHCTTGQKEKLPYLIAKYEQTSSIIEFPHLTILNVGGASLDYVEQFLFDFYTRLTSLHTLHVNYELLLFATQYFTEDAARANCLKVKHIFFRHRPEMYPENFRNYFPLL</sequence>
<evidence type="ECO:0000313" key="1">
    <source>
        <dbReference type="EMBL" id="CAF0975779.1"/>
    </source>
</evidence>
<evidence type="ECO:0000313" key="2">
    <source>
        <dbReference type="EMBL" id="CAF1489147.1"/>
    </source>
</evidence>
<keyword evidence="3" id="KW-1185">Reference proteome</keyword>
<proteinExistence type="predicted"/>
<organism evidence="1 4">
    <name type="scientific">Adineta steineri</name>
    <dbReference type="NCBI Taxonomy" id="433720"/>
    <lineage>
        <taxon>Eukaryota</taxon>
        <taxon>Metazoa</taxon>
        <taxon>Spiralia</taxon>
        <taxon>Gnathifera</taxon>
        <taxon>Rotifera</taxon>
        <taxon>Eurotatoria</taxon>
        <taxon>Bdelloidea</taxon>
        <taxon>Adinetida</taxon>
        <taxon>Adinetidae</taxon>
        <taxon>Adineta</taxon>
    </lineage>
</organism>
<gene>
    <name evidence="1" type="ORF">BJG266_LOCUS14588</name>
    <name evidence="2" type="ORF">QVE165_LOCUS42758</name>
</gene>
<evidence type="ECO:0000313" key="3">
    <source>
        <dbReference type="Proteomes" id="UP000663832"/>
    </source>
</evidence>